<keyword evidence="1" id="KW-0597">Phosphoprotein</keyword>
<dbReference type="KEGG" id="ttu:TERTU_0803"/>
<feature type="modified residue" description="4-aspartylphosphate" evidence="1">
    <location>
        <position position="53"/>
    </location>
</feature>
<dbReference type="InterPro" id="IPR002197">
    <property type="entry name" value="HTH_Fis"/>
</dbReference>
<dbReference type="InterPro" id="IPR011006">
    <property type="entry name" value="CheY-like_superfamily"/>
</dbReference>
<dbReference type="SUPFAM" id="SSF52172">
    <property type="entry name" value="CheY-like"/>
    <property type="match status" value="1"/>
</dbReference>
<dbReference type="HOGENOM" id="CLU_000445_69_6_6"/>
<dbReference type="STRING" id="377629.TERTU_0803"/>
<dbReference type="PROSITE" id="PS50110">
    <property type="entry name" value="RESPONSE_REGULATORY"/>
    <property type="match status" value="1"/>
</dbReference>
<dbReference type="PANTHER" id="PTHR32071">
    <property type="entry name" value="TRANSCRIPTIONAL REGULATORY PROTEIN"/>
    <property type="match status" value="1"/>
</dbReference>
<dbReference type="GO" id="GO:0000160">
    <property type="term" value="P:phosphorelay signal transduction system"/>
    <property type="evidence" value="ECO:0007669"/>
    <property type="project" value="InterPro"/>
</dbReference>
<evidence type="ECO:0000313" key="3">
    <source>
        <dbReference type="EMBL" id="ACR12177.1"/>
    </source>
</evidence>
<dbReference type="OrthoDB" id="9802426at2"/>
<dbReference type="Pfam" id="PF00072">
    <property type="entry name" value="Response_reg"/>
    <property type="match status" value="1"/>
</dbReference>
<accession>C5BPI8</accession>
<dbReference type="Gene3D" id="3.40.50.2300">
    <property type="match status" value="1"/>
</dbReference>
<dbReference type="PRINTS" id="PR01590">
    <property type="entry name" value="HTHFIS"/>
</dbReference>
<keyword evidence="4" id="KW-1185">Reference proteome</keyword>
<dbReference type="eggNOG" id="COG4567">
    <property type="taxonomic scope" value="Bacteria"/>
</dbReference>
<dbReference type="InterPro" id="IPR001789">
    <property type="entry name" value="Sig_transdc_resp-reg_receiver"/>
</dbReference>
<name>C5BPI8_TERTT</name>
<protein>
    <submittedName>
        <fullName evidence="3">Response regulator receiver domain protein</fullName>
    </submittedName>
</protein>
<feature type="domain" description="Response regulatory" evidence="2">
    <location>
        <begin position="4"/>
        <end position="118"/>
    </location>
</feature>
<dbReference type="GO" id="GO:0043565">
    <property type="term" value="F:sequence-specific DNA binding"/>
    <property type="evidence" value="ECO:0007669"/>
    <property type="project" value="InterPro"/>
</dbReference>
<sequence>MSKRFLYLEDDEILAGVTVRALSARDYQVEHFASVAAVENCSHIASFTFALLDLKLEDGNSLSLIERLITANPALKIVVLTGYASLATAVQAVKLGAVNYLAKPASIDDILQAFTEIAAPALELDEPTEMSLRRREWETIQAALTANGGNISATARQLKMHRRTLQRKLHKRPVSE</sequence>
<dbReference type="SMART" id="SM00448">
    <property type="entry name" value="REC"/>
    <property type="match status" value="1"/>
</dbReference>
<dbReference type="Pfam" id="PF02954">
    <property type="entry name" value="HTH_8"/>
    <property type="match status" value="1"/>
</dbReference>
<evidence type="ECO:0000256" key="1">
    <source>
        <dbReference type="PROSITE-ProRule" id="PRU00169"/>
    </source>
</evidence>
<gene>
    <name evidence="3" type="ordered locus">TERTU_0803</name>
</gene>
<evidence type="ECO:0000313" key="4">
    <source>
        <dbReference type="Proteomes" id="UP000009080"/>
    </source>
</evidence>
<reference evidence="3 4" key="1">
    <citation type="journal article" date="2009" name="PLoS ONE">
        <title>The complete genome of Teredinibacter turnerae T7901: an intracellular endosymbiont of marine wood-boring bivalves (shipworms).</title>
        <authorList>
            <person name="Yang J.C."/>
            <person name="Madupu R."/>
            <person name="Durkin A.S."/>
            <person name="Ekborg N.A."/>
            <person name="Pedamallu C.S."/>
            <person name="Hostetler J.B."/>
            <person name="Radune D."/>
            <person name="Toms B.S."/>
            <person name="Henrissat B."/>
            <person name="Coutinho P.M."/>
            <person name="Schwarz S."/>
            <person name="Field L."/>
            <person name="Trindade-Silva A.E."/>
            <person name="Soares C.A.G."/>
            <person name="Elshahawi S."/>
            <person name="Hanora A."/>
            <person name="Schmidt E.W."/>
            <person name="Haygood M.G."/>
            <person name="Posfai J."/>
            <person name="Benner J."/>
            <person name="Madinger C."/>
            <person name="Nove J."/>
            <person name="Anton B."/>
            <person name="Chaudhary K."/>
            <person name="Foster J."/>
            <person name="Holman A."/>
            <person name="Kumar S."/>
            <person name="Lessard P.A."/>
            <person name="Luyten Y.A."/>
            <person name="Slatko B."/>
            <person name="Wood N."/>
            <person name="Wu B."/>
            <person name="Teplitski M."/>
            <person name="Mougous J.D."/>
            <person name="Ward N."/>
            <person name="Eisen J.A."/>
            <person name="Badger J.H."/>
            <person name="Distel D.L."/>
        </authorList>
    </citation>
    <scope>NUCLEOTIDE SEQUENCE [LARGE SCALE GENOMIC DNA]</scope>
    <source>
        <strain evidence="4">ATCC 39867 / T7901</strain>
    </source>
</reference>
<evidence type="ECO:0000259" key="2">
    <source>
        <dbReference type="PROSITE" id="PS50110"/>
    </source>
</evidence>
<dbReference type="EMBL" id="CP001614">
    <property type="protein sequence ID" value="ACR12177.1"/>
    <property type="molecule type" value="Genomic_DNA"/>
</dbReference>
<organism evidence="3 4">
    <name type="scientific">Teredinibacter turnerae (strain ATCC 39867 / T7901)</name>
    <dbReference type="NCBI Taxonomy" id="377629"/>
    <lineage>
        <taxon>Bacteria</taxon>
        <taxon>Pseudomonadati</taxon>
        <taxon>Pseudomonadota</taxon>
        <taxon>Gammaproteobacteria</taxon>
        <taxon>Cellvibrionales</taxon>
        <taxon>Cellvibrionaceae</taxon>
        <taxon>Teredinibacter</taxon>
    </lineage>
</organism>
<dbReference type="Proteomes" id="UP000009080">
    <property type="component" value="Chromosome"/>
</dbReference>
<dbReference type="RefSeq" id="WP_015818289.1">
    <property type="nucleotide sequence ID" value="NC_012997.1"/>
</dbReference>
<proteinExistence type="predicted"/>
<dbReference type="AlphaFoldDB" id="C5BPI8"/>
<dbReference type="Gene3D" id="1.10.10.60">
    <property type="entry name" value="Homeodomain-like"/>
    <property type="match status" value="1"/>
</dbReference>